<evidence type="ECO:0000313" key="3">
    <source>
        <dbReference type="Proteomes" id="UP000274199"/>
    </source>
</evidence>
<organism evidence="2 3">
    <name type="scientific">Bacillus phage vB_BcoS-136</name>
    <dbReference type="NCBI Taxonomy" id="2419619"/>
    <lineage>
        <taxon>Viruses</taxon>
        <taxon>Duplodnaviria</taxon>
        <taxon>Heunggongvirae</taxon>
        <taxon>Uroviricota</taxon>
        <taxon>Caudoviricetes</taxon>
        <taxon>Heleneionescovirinae</taxon>
        <taxon>Kenyattavirus</taxon>
        <taxon>Kenyattavirus kv136</taxon>
    </lineage>
</organism>
<keyword evidence="3" id="KW-1185">Reference proteome</keyword>
<keyword evidence="1" id="KW-0175">Coiled coil</keyword>
<evidence type="ECO:0000256" key="1">
    <source>
        <dbReference type="SAM" id="Coils"/>
    </source>
</evidence>
<gene>
    <name evidence="2" type="ORF">vBBcoS136_00141</name>
</gene>
<name>A0A3G3BVZ9_9CAUD</name>
<proteinExistence type="predicted"/>
<dbReference type="EMBL" id="MH884508">
    <property type="protein sequence ID" value="AYP68256.1"/>
    <property type="molecule type" value="Genomic_DNA"/>
</dbReference>
<protein>
    <submittedName>
        <fullName evidence="2">Uncharacterized protein</fullName>
    </submittedName>
</protein>
<dbReference type="Proteomes" id="UP000274199">
    <property type="component" value="Segment"/>
</dbReference>
<evidence type="ECO:0000313" key="2">
    <source>
        <dbReference type="EMBL" id="AYP68256.1"/>
    </source>
</evidence>
<reference evidence="2 3" key="1">
    <citation type="submission" date="2018-09" db="EMBL/GenBank/DDBJ databases">
        <title>Comparative Genomic Analysis of Eight Novel Haloalkaliphilic Bacteriophages from Lake Elmenteita, Kenya.</title>
        <authorList>
            <person name="Akhwale J.K."/>
        </authorList>
    </citation>
    <scope>NUCLEOTIDE SEQUENCE [LARGE SCALE GENOMIC DNA]</scope>
</reference>
<sequence length="170" mass="19748">MAKNTKVKDLNLSNLKKEVKKLDAQREVTIFIEEEAYKFKVDEKFRRTKQHKVLDDLIKFFNEGVIESHLMDLATPYISLLLIKHFTSVEVSDEVSEAIEMLNVLTDLEILEPILNELPEEEVEKIHELLVKTLENLKNNIDFAEGEELVLLDEVENEVVKEVLIDGEKQ</sequence>
<accession>A0A3G3BVZ9</accession>
<feature type="coiled-coil region" evidence="1">
    <location>
        <begin position="120"/>
        <end position="154"/>
    </location>
</feature>